<sequence>MANSSTPPERSPRGSADATALAPPSKRARVNDVAHPVSPVNCYSGFTVPHDNFEIERVNIKELTPTSFFERYVATRTPVVLQGFITDPAFQAPSKWTNAYLSETAGDTWLKVEQRSSTADKFGRGVEVDMQFRELLRLIEAGDDLHYLTTQDVEADEEGRPEVMAPFIAKLQDDFPLRPALMGHLVPQNINVWMGNNKHGSSTGLHHDYHDNLYILLRGRKRFRLYSPADTENMYTRGELVKVHTNGRINYAGEETTAYGADPFSEAAAQAALEKEEAERELALAEAAVTNGDEDAEKRLEAAEERLDKAMLKVLRAARDDADDEEDPEDGEFGPFHFDEEEEEEDNDWEEEDGNDRRNDSDDGEDGYTAKKSVDKTVKDPVNFSRVDTSMLSDPERRELLREQFPGFFRAKAAFCDIGVGEMLYLPASWFHEVESFGSAEGHLALNYWYHPPDQLDRFENPYSSPFWPRDWEIRMAKRSDNTAA</sequence>
<feature type="region of interest" description="Disordered" evidence="1">
    <location>
        <begin position="318"/>
        <end position="375"/>
    </location>
</feature>
<dbReference type="AlphaFoldDB" id="A0AAD5QA06"/>
<protein>
    <recommendedName>
        <fullName evidence="2">JmjC domain-containing protein</fullName>
    </recommendedName>
</protein>
<dbReference type="PROSITE" id="PS51184">
    <property type="entry name" value="JMJC"/>
    <property type="match status" value="1"/>
</dbReference>
<dbReference type="PANTHER" id="PTHR12461:SF100">
    <property type="entry name" value="JMJC DOMAIN-CONTAINING PROTEIN 4"/>
    <property type="match status" value="1"/>
</dbReference>
<dbReference type="PANTHER" id="PTHR12461">
    <property type="entry name" value="HYPOXIA-INDUCIBLE FACTOR 1 ALPHA INHIBITOR-RELATED"/>
    <property type="match status" value="1"/>
</dbReference>
<feature type="domain" description="JmjC" evidence="2">
    <location>
        <begin position="167"/>
        <end position="467"/>
    </location>
</feature>
<dbReference type="InterPro" id="IPR041667">
    <property type="entry name" value="Cupin_8"/>
</dbReference>
<organism evidence="3 4">
    <name type="scientific">Pythium insidiosum</name>
    <name type="common">Pythiosis disease agent</name>
    <dbReference type="NCBI Taxonomy" id="114742"/>
    <lineage>
        <taxon>Eukaryota</taxon>
        <taxon>Sar</taxon>
        <taxon>Stramenopiles</taxon>
        <taxon>Oomycota</taxon>
        <taxon>Peronosporomycetes</taxon>
        <taxon>Pythiales</taxon>
        <taxon>Pythiaceae</taxon>
        <taxon>Pythium</taxon>
    </lineage>
</organism>
<dbReference type="InterPro" id="IPR003347">
    <property type="entry name" value="JmjC_dom"/>
</dbReference>
<evidence type="ECO:0000259" key="2">
    <source>
        <dbReference type="PROSITE" id="PS51184"/>
    </source>
</evidence>
<accession>A0AAD5QA06</accession>
<keyword evidence="4" id="KW-1185">Reference proteome</keyword>
<gene>
    <name evidence="3" type="ORF">P43SY_009159</name>
</gene>
<evidence type="ECO:0000313" key="3">
    <source>
        <dbReference type="EMBL" id="KAJ0407872.1"/>
    </source>
</evidence>
<proteinExistence type="predicted"/>
<comment type="caution">
    <text evidence="3">The sequence shown here is derived from an EMBL/GenBank/DDBJ whole genome shotgun (WGS) entry which is preliminary data.</text>
</comment>
<dbReference type="SMART" id="SM00558">
    <property type="entry name" value="JmjC"/>
    <property type="match status" value="1"/>
</dbReference>
<feature type="region of interest" description="Disordered" evidence="1">
    <location>
        <begin position="1"/>
        <end position="29"/>
    </location>
</feature>
<reference evidence="3" key="1">
    <citation type="submission" date="2021-12" db="EMBL/GenBank/DDBJ databases">
        <title>Prjna785345.</title>
        <authorList>
            <person name="Rujirawat T."/>
            <person name="Krajaejun T."/>
        </authorList>
    </citation>
    <scope>NUCLEOTIDE SEQUENCE</scope>
    <source>
        <strain evidence="3">Pi057C3</strain>
    </source>
</reference>
<dbReference type="Pfam" id="PF13621">
    <property type="entry name" value="Cupin_8"/>
    <property type="match status" value="1"/>
</dbReference>
<dbReference type="Gene3D" id="2.60.120.10">
    <property type="entry name" value="Jelly Rolls"/>
    <property type="match status" value="2"/>
</dbReference>
<dbReference type="InterPro" id="IPR014710">
    <property type="entry name" value="RmlC-like_jellyroll"/>
</dbReference>
<evidence type="ECO:0000256" key="1">
    <source>
        <dbReference type="SAM" id="MobiDB-lite"/>
    </source>
</evidence>
<feature type="compositionally biased region" description="Acidic residues" evidence="1">
    <location>
        <begin position="321"/>
        <end position="332"/>
    </location>
</feature>
<dbReference type="SUPFAM" id="SSF51197">
    <property type="entry name" value="Clavaminate synthase-like"/>
    <property type="match status" value="1"/>
</dbReference>
<name>A0AAD5QA06_PYTIN</name>
<dbReference type="Proteomes" id="UP001209570">
    <property type="component" value="Unassembled WGS sequence"/>
</dbReference>
<feature type="compositionally biased region" description="Acidic residues" evidence="1">
    <location>
        <begin position="339"/>
        <end position="354"/>
    </location>
</feature>
<dbReference type="EMBL" id="JAKCXM010000016">
    <property type="protein sequence ID" value="KAJ0407872.1"/>
    <property type="molecule type" value="Genomic_DNA"/>
</dbReference>
<evidence type="ECO:0000313" key="4">
    <source>
        <dbReference type="Proteomes" id="UP001209570"/>
    </source>
</evidence>